<sequence length="158" mass="16731">MHQPAGHPHPPRPVYLARRPLLGVGLLVLLVVLGTAAARLTGMGAPVLPAGAPLAARSLVFLDLADGGVLVRDADSQAEVTRLEPGSNNFIRGTLRALARERRQHEIGPGAAVRLAAWPDGQLTLSDPLTGRMLGLDAFGSTNRESFARLLMLREGAR</sequence>
<comment type="caution">
    <text evidence="1">The sequence shown here is derived from an EMBL/GenBank/DDBJ whole genome shotgun (WGS) entry which is preliminary data.</text>
</comment>
<gene>
    <name evidence="1" type="primary">puhC</name>
    <name evidence="1" type="ORF">QWZ14_24595</name>
</gene>
<organism evidence="1 2">
    <name type="scientific">Paeniroseomonas aquatica</name>
    <dbReference type="NCBI Taxonomy" id="373043"/>
    <lineage>
        <taxon>Bacteria</taxon>
        <taxon>Pseudomonadati</taxon>
        <taxon>Pseudomonadota</taxon>
        <taxon>Alphaproteobacteria</taxon>
        <taxon>Acetobacterales</taxon>
        <taxon>Acetobacteraceae</taxon>
        <taxon>Paeniroseomonas</taxon>
    </lineage>
</organism>
<dbReference type="NCBIfam" id="TIGR03054">
    <property type="entry name" value="photo_alph_chp1"/>
    <property type="match status" value="1"/>
</dbReference>
<evidence type="ECO:0000313" key="2">
    <source>
        <dbReference type="Proteomes" id="UP001529369"/>
    </source>
</evidence>
<dbReference type="Proteomes" id="UP001529369">
    <property type="component" value="Unassembled WGS sequence"/>
</dbReference>
<keyword evidence="2" id="KW-1185">Reference proteome</keyword>
<dbReference type="EMBL" id="JAUFPN010000195">
    <property type="protein sequence ID" value="MDN3567570.1"/>
    <property type="molecule type" value="Genomic_DNA"/>
</dbReference>
<evidence type="ECO:0000313" key="1">
    <source>
        <dbReference type="EMBL" id="MDN3567570.1"/>
    </source>
</evidence>
<dbReference type="InterPro" id="IPR017495">
    <property type="entry name" value="PuhC"/>
</dbReference>
<name>A0ABT8ACV0_9PROT</name>
<proteinExistence type="predicted"/>
<reference evidence="2" key="1">
    <citation type="journal article" date="2019" name="Int. J. Syst. Evol. Microbiol.">
        <title>The Global Catalogue of Microorganisms (GCM) 10K type strain sequencing project: providing services to taxonomists for standard genome sequencing and annotation.</title>
        <authorList>
            <consortium name="The Broad Institute Genomics Platform"/>
            <consortium name="The Broad Institute Genome Sequencing Center for Infectious Disease"/>
            <person name="Wu L."/>
            <person name="Ma J."/>
        </authorList>
    </citation>
    <scope>NUCLEOTIDE SEQUENCE [LARGE SCALE GENOMIC DNA]</scope>
    <source>
        <strain evidence="2">CECT 7131</strain>
    </source>
</reference>
<dbReference type="RefSeq" id="WP_290319616.1">
    <property type="nucleotide sequence ID" value="NZ_JAUFPN010000195.1"/>
</dbReference>
<protein>
    <submittedName>
        <fullName evidence="1">Photosynthetic complex assembly protein PuhC</fullName>
    </submittedName>
</protein>
<accession>A0ABT8ACV0</accession>